<dbReference type="RefSeq" id="WP_224078464.1">
    <property type="nucleotide sequence ID" value="NZ_CAJZAI010000002.1"/>
</dbReference>
<evidence type="ECO:0000313" key="3">
    <source>
        <dbReference type="Proteomes" id="UP000727654"/>
    </source>
</evidence>
<protein>
    <recommendedName>
        <fullName evidence="1">Phasin domain-containing protein</fullName>
    </recommendedName>
</protein>
<dbReference type="NCBIfam" id="TIGR01841">
    <property type="entry name" value="phasin"/>
    <property type="match status" value="1"/>
</dbReference>
<organism evidence="2 3">
    <name type="scientific">Cupriavidus laharis</name>
    <dbReference type="NCBI Taxonomy" id="151654"/>
    <lineage>
        <taxon>Bacteria</taxon>
        <taxon>Pseudomonadati</taxon>
        <taxon>Pseudomonadota</taxon>
        <taxon>Betaproteobacteria</taxon>
        <taxon>Burkholderiales</taxon>
        <taxon>Burkholderiaceae</taxon>
        <taxon>Cupriavidus</taxon>
    </lineage>
</organism>
<dbReference type="InterPro" id="IPR010127">
    <property type="entry name" value="Phasin_subfam-1"/>
</dbReference>
<proteinExistence type="predicted"/>
<evidence type="ECO:0000259" key="1">
    <source>
        <dbReference type="Pfam" id="PF09361"/>
    </source>
</evidence>
<sequence length="182" mass="18912">MSAFTSDQFAALHKTNLANLAMLSKSTIDGFQKLTELNLQTAKSALTEGQESLAAVLGGKDLREVLAAQGNLAQPAAEKAISYARQVCEIASQAQAELARAVEEQYEQHHRNLQAFVDTFVKNAPAGSEAISALLQSTVDAAGNTYRSAQAVSKQMTEFARGNIAAGTAAAAAAGKAASAKA</sequence>
<feature type="domain" description="Phasin" evidence="1">
    <location>
        <begin position="7"/>
        <end position="106"/>
    </location>
</feature>
<name>A0ABN7Y224_9BURK</name>
<comment type="caution">
    <text evidence="2">The sequence shown here is derived from an EMBL/GenBank/DDBJ whole genome shotgun (WGS) entry which is preliminary data.</text>
</comment>
<keyword evidence="3" id="KW-1185">Reference proteome</keyword>
<dbReference type="InterPro" id="IPR018968">
    <property type="entry name" value="Phasin"/>
</dbReference>
<dbReference type="Pfam" id="PF09361">
    <property type="entry name" value="Phasin_2"/>
    <property type="match status" value="1"/>
</dbReference>
<accession>A0ABN7Y224</accession>
<dbReference type="Proteomes" id="UP000727654">
    <property type="component" value="Unassembled WGS sequence"/>
</dbReference>
<gene>
    <name evidence="2" type="ORF">LMG23992_00769</name>
</gene>
<reference evidence="2 3" key="1">
    <citation type="submission" date="2021-08" db="EMBL/GenBank/DDBJ databases">
        <authorList>
            <person name="Peeters C."/>
        </authorList>
    </citation>
    <scope>NUCLEOTIDE SEQUENCE [LARGE SCALE GENOMIC DNA]</scope>
    <source>
        <strain evidence="2 3">LMG 23992</strain>
    </source>
</reference>
<evidence type="ECO:0000313" key="2">
    <source>
        <dbReference type="EMBL" id="CAG9167278.1"/>
    </source>
</evidence>
<dbReference type="EMBL" id="CAJZAI010000002">
    <property type="protein sequence ID" value="CAG9167278.1"/>
    <property type="molecule type" value="Genomic_DNA"/>
</dbReference>